<reference evidence="2" key="1">
    <citation type="journal article" date="2019" name="Int. J. Syst. Evol. Microbiol.">
        <title>The Global Catalogue of Microorganisms (GCM) 10K type strain sequencing project: providing services to taxonomists for standard genome sequencing and annotation.</title>
        <authorList>
            <consortium name="The Broad Institute Genomics Platform"/>
            <consortium name="The Broad Institute Genome Sequencing Center for Infectious Disease"/>
            <person name="Wu L."/>
            <person name="Ma J."/>
        </authorList>
    </citation>
    <scope>NUCLEOTIDE SEQUENCE [LARGE SCALE GENOMIC DNA]</scope>
    <source>
        <strain evidence="2">JCM 18409</strain>
    </source>
</reference>
<dbReference type="EMBL" id="BAABKB010000040">
    <property type="protein sequence ID" value="GAA5032993.1"/>
    <property type="molecule type" value="Genomic_DNA"/>
</dbReference>
<comment type="caution">
    <text evidence="1">The sequence shown here is derived from an EMBL/GenBank/DDBJ whole genome shotgun (WGS) entry which is preliminary data.</text>
</comment>
<gene>
    <name evidence="1" type="ORF">GCM10023335_76000</name>
</gene>
<keyword evidence="2" id="KW-1185">Reference proteome</keyword>
<sequence length="89" mass="9576">MGSPQPPESDGEPPHHLGATARAWYVFSDALPDGEILMPILTEHGTALAVRPGEMTEALMTELNAVLRHLIGVGLWQPGQEGAPPEREE</sequence>
<protein>
    <submittedName>
        <fullName evidence="1">Uncharacterized protein</fullName>
    </submittedName>
</protein>
<evidence type="ECO:0000313" key="2">
    <source>
        <dbReference type="Proteomes" id="UP001501759"/>
    </source>
</evidence>
<organism evidence="1 2">
    <name type="scientific">Streptomyces siamensis</name>
    <dbReference type="NCBI Taxonomy" id="1274986"/>
    <lineage>
        <taxon>Bacteria</taxon>
        <taxon>Bacillati</taxon>
        <taxon>Actinomycetota</taxon>
        <taxon>Actinomycetes</taxon>
        <taxon>Kitasatosporales</taxon>
        <taxon>Streptomycetaceae</taxon>
        <taxon>Streptomyces</taxon>
    </lineage>
</organism>
<dbReference type="Proteomes" id="UP001501759">
    <property type="component" value="Unassembled WGS sequence"/>
</dbReference>
<proteinExistence type="predicted"/>
<evidence type="ECO:0000313" key="1">
    <source>
        <dbReference type="EMBL" id="GAA5032993.1"/>
    </source>
</evidence>
<name>A0ABP9JLN4_9ACTN</name>
<accession>A0ABP9JLN4</accession>